<comment type="caution">
    <text evidence="2">The sequence shown here is derived from an EMBL/GenBank/DDBJ whole genome shotgun (WGS) entry which is preliminary data.</text>
</comment>
<evidence type="ECO:0000313" key="2">
    <source>
        <dbReference type="EMBL" id="GAA2172221.1"/>
    </source>
</evidence>
<keyword evidence="3" id="KW-1185">Reference proteome</keyword>
<feature type="compositionally biased region" description="Basic and acidic residues" evidence="1">
    <location>
        <begin position="24"/>
        <end position="39"/>
    </location>
</feature>
<accession>A0ABN3AM58</accession>
<evidence type="ECO:0000313" key="3">
    <source>
        <dbReference type="Proteomes" id="UP001500974"/>
    </source>
</evidence>
<name>A0ABN3AM58_9MICC</name>
<dbReference type="Proteomes" id="UP001500974">
    <property type="component" value="Unassembled WGS sequence"/>
</dbReference>
<evidence type="ECO:0000256" key="1">
    <source>
        <dbReference type="SAM" id="MobiDB-lite"/>
    </source>
</evidence>
<protein>
    <submittedName>
        <fullName evidence="2">Uncharacterized protein</fullName>
    </submittedName>
</protein>
<sequence length="60" mass="6137">MCHTGDGRCAGGIGVVQADFVDQSGKDSRAERTVDEGHAKPAAADDSQSDGMHVVILPVA</sequence>
<proteinExistence type="predicted"/>
<gene>
    <name evidence="2" type="ORF">GCM10009784_01810</name>
</gene>
<organism evidence="2 3">
    <name type="scientific">Arthrobacter parietis</name>
    <dbReference type="NCBI Taxonomy" id="271434"/>
    <lineage>
        <taxon>Bacteria</taxon>
        <taxon>Bacillati</taxon>
        <taxon>Actinomycetota</taxon>
        <taxon>Actinomycetes</taxon>
        <taxon>Micrococcales</taxon>
        <taxon>Micrococcaceae</taxon>
        <taxon>Arthrobacter</taxon>
    </lineage>
</organism>
<feature type="region of interest" description="Disordered" evidence="1">
    <location>
        <begin position="22"/>
        <end position="60"/>
    </location>
</feature>
<reference evidence="2 3" key="1">
    <citation type="journal article" date="2019" name="Int. J. Syst. Evol. Microbiol.">
        <title>The Global Catalogue of Microorganisms (GCM) 10K type strain sequencing project: providing services to taxonomists for standard genome sequencing and annotation.</title>
        <authorList>
            <consortium name="The Broad Institute Genomics Platform"/>
            <consortium name="The Broad Institute Genome Sequencing Center for Infectious Disease"/>
            <person name="Wu L."/>
            <person name="Ma J."/>
        </authorList>
    </citation>
    <scope>NUCLEOTIDE SEQUENCE [LARGE SCALE GENOMIC DNA]</scope>
    <source>
        <strain evidence="2 3">JCM 14917</strain>
    </source>
</reference>
<dbReference type="EMBL" id="BAAAON010000001">
    <property type="protein sequence ID" value="GAA2172221.1"/>
    <property type="molecule type" value="Genomic_DNA"/>
</dbReference>